<evidence type="ECO:0000313" key="2">
    <source>
        <dbReference type="Proteomes" id="UP000593562"/>
    </source>
</evidence>
<accession>A0A7J7CS31</accession>
<gene>
    <name evidence="1" type="ORF">HS088_TW14G01045</name>
</gene>
<proteinExistence type="predicted"/>
<sequence>MPSGCSIRALWILDNNLDAVVFSRSLLGTTSYGIHWGSALLQPQQYHRGDGSLGTSKIVIPRGKMLQLAG</sequence>
<dbReference type="InParanoid" id="A0A7J7CS31"/>
<protein>
    <submittedName>
        <fullName evidence="1">Uncharacterized protein</fullName>
    </submittedName>
</protein>
<evidence type="ECO:0000313" key="1">
    <source>
        <dbReference type="EMBL" id="KAF5736890.1"/>
    </source>
</evidence>
<organism evidence="1 2">
    <name type="scientific">Tripterygium wilfordii</name>
    <name type="common">Thunder God vine</name>
    <dbReference type="NCBI Taxonomy" id="458696"/>
    <lineage>
        <taxon>Eukaryota</taxon>
        <taxon>Viridiplantae</taxon>
        <taxon>Streptophyta</taxon>
        <taxon>Embryophyta</taxon>
        <taxon>Tracheophyta</taxon>
        <taxon>Spermatophyta</taxon>
        <taxon>Magnoliopsida</taxon>
        <taxon>eudicotyledons</taxon>
        <taxon>Gunneridae</taxon>
        <taxon>Pentapetalae</taxon>
        <taxon>rosids</taxon>
        <taxon>fabids</taxon>
        <taxon>Celastrales</taxon>
        <taxon>Celastraceae</taxon>
        <taxon>Tripterygium</taxon>
    </lineage>
</organism>
<comment type="caution">
    <text evidence="1">The sequence shown here is derived from an EMBL/GenBank/DDBJ whole genome shotgun (WGS) entry which is preliminary data.</text>
</comment>
<dbReference type="EMBL" id="JAAARO010000014">
    <property type="protein sequence ID" value="KAF5736890.1"/>
    <property type="molecule type" value="Genomic_DNA"/>
</dbReference>
<name>A0A7J7CS31_TRIWF</name>
<keyword evidence="2" id="KW-1185">Reference proteome</keyword>
<dbReference type="Proteomes" id="UP000593562">
    <property type="component" value="Unassembled WGS sequence"/>
</dbReference>
<reference evidence="1 2" key="1">
    <citation type="journal article" date="2020" name="Nat. Commun.">
        <title>Genome of Tripterygium wilfordii and identification of cytochrome P450 involved in triptolide biosynthesis.</title>
        <authorList>
            <person name="Tu L."/>
            <person name="Su P."/>
            <person name="Zhang Z."/>
            <person name="Gao L."/>
            <person name="Wang J."/>
            <person name="Hu T."/>
            <person name="Zhou J."/>
            <person name="Zhang Y."/>
            <person name="Zhao Y."/>
            <person name="Liu Y."/>
            <person name="Song Y."/>
            <person name="Tong Y."/>
            <person name="Lu Y."/>
            <person name="Yang J."/>
            <person name="Xu C."/>
            <person name="Jia M."/>
            <person name="Peters R.J."/>
            <person name="Huang L."/>
            <person name="Gao W."/>
        </authorList>
    </citation>
    <scope>NUCLEOTIDE SEQUENCE [LARGE SCALE GENOMIC DNA]</scope>
    <source>
        <strain evidence="2">cv. XIE 37</strain>
        <tissue evidence="1">Leaf</tissue>
    </source>
</reference>
<dbReference type="AlphaFoldDB" id="A0A7J7CS31"/>